<feature type="domain" description="ATPase" evidence="1">
    <location>
        <begin position="22"/>
        <end position="266"/>
    </location>
</feature>
<accession>A0A2M7SFC3</accession>
<gene>
    <name evidence="2" type="ORF">COY52_00575</name>
</gene>
<dbReference type="Gene3D" id="3.40.50.300">
    <property type="entry name" value="P-loop containing nucleotide triphosphate hydrolases"/>
    <property type="match status" value="1"/>
</dbReference>
<dbReference type="EMBL" id="PFMR01000021">
    <property type="protein sequence ID" value="PIZ18216.1"/>
    <property type="molecule type" value="Genomic_DNA"/>
</dbReference>
<evidence type="ECO:0000259" key="1">
    <source>
        <dbReference type="Pfam" id="PF01637"/>
    </source>
</evidence>
<organism evidence="2 3">
    <name type="scientific">Candidatus Desantisbacteria bacterium CG_4_10_14_0_8_um_filter_48_22</name>
    <dbReference type="NCBI Taxonomy" id="1974543"/>
    <lineage>
        <taxon>Bacteria</taxon>
        <taxon>Candidatus Desantisiibacteriota</taxon>
    </lineage>
</organism>
<dbReference type="SUPFAM" id="SSF52540">
    <property type="entry name" value="P-loop containing nucleoside triphosphate hydrolases"/>
    <property type="match status" value="1"/>
</dbReference>
<evidence type="ECO:0000313" key="2">
    <source>
        <dbReference type="EMBL" id="PIZ18216.1"/>
    </source>
</evidence>
<name>A0A2M7SFC3_9BACT</name>
<proteinExistence type="predicted"/>
<evidence type="ECO:0000313" key="3">
    <source>
        <dbReference type="Proteomes" id="UP000229307"/>
    </source>
</evidence>
<dbReference type="Pfam" id="PF01637">
    <property type="entry name" value="ATPase_2"/>
    <property type="match status" value="1"/>
</dbReference>
<dbReference type="GO" id="GO:0005524">
    <property type="term" value="F:ATP binding"/>
    <property type="evidence" value="ECO:0007669"/>
    <property type="project" value="InterPro"/>
</dbReference>
<reference evidence="3" key="1">
    <citation type="submission" date="2017-09" db="EMBL/GenBank/DDBJ databases">
        <title>Depth-based differentiation of microbial function through sediment-hosted aquifers and enrichment of novel symbionts in the deep terrestrial subsurface.</title>
        <authorList>
            <person name="Probst A.J."/>
            <person name="Ladd B."/>
            <person name="Jarett J.K."/>
            <person name="Geller-Mcgrath D.E."/>
            <person name="Sieber C.M.K."/>
            <person name="Emerson J.B."/>
            <person name="Anantharaman K."/>
            <person name="Thomas B.C."/>
            <person name="Malmstrom R."/>
            <person name="Stieglmeier M."/>
            <person name="Klingl A."/>
            <person name="Woyke T."/>
            <person name="Ryan C.M."/>
            <person name="Banfield J.F."/>
        </authorList>
    </citation>
    <scope>NUCLEOTIDE SEQUENCE [LARGE SCALE GENOMIC DNA]</scope>
</reference>
<comment type="caution">
    <text evidence="2">The sequence shown here is derived from an EMBL/GenBank/DDBJ whole genome shotgun (WGS) entry which is preliminary data.</text>
</comment>
<dbReference type="AlphaFoldDB" id="A0A2M7SFC3"/>
<dbReference type="InterPro" id="IPR011579">
    <property type="entry name" value="ATPase_dom"/>
</dbReference>
<sequence>MCNGGYMENPFIYGERVTGEYFWDREQEVERLKIDLLSSQKVFLISSRKMGKSSLVATVLEQLEKQGIITVYLDLEKFSSYDKLLERYLNCLMKHEGPLEKALDFIKQLLPQLRPEIRLDEEGKPFFSFGLGRSPQGIENIESEIYELPGKISEKKGKKIVIVFDEFQEILDFNGKHIEGVIRSEVQRQRNVGYVFCGSKKHLLADMVSSPERPFYQIGPIMRLDKIPGETMLRFLKEKFLSANIDVDGGCLDQIIEFSRGVPHYVQMLAHRLWDYSVSKGKAEAGDVQKVVNELISQSFEEFQSRWGNLITSKKLLLKAISVSGGQNVLSKKYMTEHNLGYPSSIRRTLLSLMDEGILDKEDGSYFFTDLLFCRWTKDYVE</sequence>
<protein>
    <recommendedName>
        <fullName evidence="1">ATPase domain-containing protein</fullName>
    </recommendedName>
</protein>
<dbReference type="Proteomes" id="UP000229307">
    <property type="component" value="Unassembled WGS sequence"/>
</dbReference>
<dbReference type="PANTHER" id="PTHR34301:SF8">
    <property type="entry name" value="ATPASE DOMAIN-CONTAINING PROTEIN"/>
    <property type="match status" value="1"/>
</dbReference>
<dbReference type="PANTHER" id="PTHR34301">
    <property type="entry name" value="DNA-BINDING PROTEIN-RELATED"/>
    <property type="match status" value="1"/>
</dbReference>
<dbReference type="InterPro" id="IPR027417">
    <property type="entry name" value="P-loop_NTPase"/>
</dbReference>